<dbReference type="PANTHER" id="PTHR46116:SF26">
    <property type="entry name" value="UBIQUITIN-CONJUGATING ENZYME E2 Z"/>
    <property type="match status" value="1"/>
</dbReference>
<keyword evidence="9" id="KW-0067">ATP-binding</keyword>
<evidence type="ECO:0000256" key="13">
    <source>
        <dbReference type="ARBA" id="ARBA00042316"/>
    </source>
</evidence>
<dbReference type="AlphaFoldDB" id="A0A9C6XT80"/>
<evidence type="ECO:0000256" key="1">
    <source>
        <dbReference type="ARBA" id="ARBA00004123"/>
    </source>
</evidence>
<evidence type="ECO:0000256" key="15">
    <source>
        <dbReference type="SAM" id="MobiDB-lite"/>
    </source>
</evidence>
<dbReference type="GO" id="GO:0061631">
    <property type="term" value="F:ubiquitin conjugating enzyme activity"/>
    <property type="evidence" value="ECO:0007669"/>
    <property type="project" value="UniProtKB-EC"/>
</dbReference>
<evidence type="ECO:0000313" key="18">
    <source>
        <dbReference type="RefSeq" id="XP_052130198.1"/>
    </source>
</evidence>
<proteinExistence type="predicted"/>
<evidence type="ECO:0000259" key="16">
    <source>
        <dbReference type="PROSITE" id="PS50127"/>
    </source>
</evidence>
<feature type="domain" description="UBC core" evidence="16">
    <location>
        <begin position="1"/>
        <end position="159"/>
    </location>
</feature>
<keyword evidence="8" id="KW-0833">Ubl conjugation pathway</keyword>
<keyword evidence="4" id="KW-0963">Cytoplasm</keyword>
<dbReference type="Pfam" id="PF00179">
    <property type="entry name" value="UQ_con"/>
    <property type="match status" value="1"/>
</dbReference>
<organism evidence="17 18">
    <name type="scientific">Frankliniella occidentalis</name>
    <name type="common">Western flower thrips</name>
    <name type="synonym">Euthrips occidentalis</name>
    <dbReference type="NCBI Taxonomy" id="133901"/>
    <lineage>
        <taxon>Eukaryota</taxon>
        <taxon>Metazoa</taxon>
        <taxon>Ecdysozoa</taxon>
        <taxon>Arthropoda</taxon>
        <taxon>Hexapoda</taxon>
        <taxon>Insecta</taxon>
        <taxon>Pterygota</taxon>
        <taxon>Neoptera</taxon>
        <taxon>Paraneoptera</taxon>
        <taxon>Thysanoptera</taxon>
        <taxon>Terebrantia</taxon>
        <taxon>Thripoidea</taxon>
        <taxon>Thripidae</taxon>
        <taxon>Frankliniella</taxon>
    </lineage>
</organism>
<dbReference type="PROSITE" id="PS50127">
    <property type="entry name" value="UBC_2"/>
    <property type="match status" value="1"/>
</dbReference>
<keyword evidence="17" id="KW-1185">Reference proteome</keyword>
<dbReference type="OrthoDB" id="47801at2759"/>
<evidence type="ECO:0000256" key="10">
    <source>
        <dbReference type="ARBA" id="ARBA00023242"/>
    </source>
</evidence>
<dbReference type="PANTHER" id="PTHR46116">
    <property type="entry name" value="(E3-INDEPENDENT) E2 UBIQUITIN-CONJUGATING ENZYME"/>
    <property type="match status" value="1"/>
</dbReference>
<feature type="region of interest" description="Disordered" evidence="15">
    <location>
        <begin position="225"/>
        <end position="253"/>
    </location>
</feature>
<dbReference type="SMART" id="SM00212">
    <property type="entry name" value="UBCc"/>
    <property type="match status" value="1"/>
</dbReference>
<dbReference type="GO" id="GO:0004869">
    <property type="term" value="F:cysteine-type endopeptidase inhibitor activity"/>
    <property type="evidence" value="ECO:0007669"/>
    <property type="project" value="TreeGrafter"/>
</dbReference>
<dbReference type="GeneID" id="127751138"/>
<dbReference type="KEGG" id="foc:127751138"/>
<evidence type="ECO:0000256" key="6">
    <source>
        <dbReference type="ARBA" id="ARBA00022703"/>
    </source>
</evidence>
<dbReference type="GO" id="GO:0005524">
    <property type="term" value="F:ATP binding"/>
    <property type="evidence" value="ECO:0007669"/>
    <property type="project" value="UniProtKB-KW"/>
</dbReference>
<dbReference type="EC" id="2.3.2.23" evidence="3"/>
<keyword evidence="7" id="KW-0547">Nucleotide-binding</keyword>
<keyword evidence="10" id="KW-0539">Nucleus</keyword>
<evidence type="ECO:0000256" key="9">
    <source>
        <dbReference type="ARBA" id="ARBA00022840"/>
    </source>
</evidence>
<evidence type="ECO:0000256" key="8">
    <source>
        <dbReference type="ARBA" id="ARBA00022786"/>
    </source>
</evidence>
<dbReference type="GO" id="GO:0005737">
    <property type="term" value="C:cytoplasm"/>
    <property type="evidence" value="ECO:0007669"/>
    <property type="project" value="UniProtKB-SubCell"/>
</dbReference>
<dbReference type="GO" id="GO:0005634">
    <property type="term" value="C:nucleus"/>
    <property type="evidence" value="ECO:0007669"/>
    <property type="project" value="UniProtKB-SubCell"/>
</dbReference>
<evidence type="ECO:0000256" key="7">
    <source>
        <dbReference type="ARBA" id="ARBA00022741"/>
    </source>
</evidence>
<dbReference type="InterPro" id="IPR000608">
    <property type="entry name" value="UBC"/>
</dbReference>
<dbReference type="CDD" id="cd23809">
    <property type="entry name" value="UBCc_UBE2Z"/>
    <property type="match status" value="1"/>
</dbReference>
<keyword evidence="5" id="KW-0808">Transferase</keyword>
<evidence type="ECO:0000256" key="12">
    <source>
        <dbReference type="ARBA" id="ARBA00041798"/>
    </source>
</evidence>
<dbReference type="Gene3D" id="3.10.110.10">
    <property type="entry name" value="Ubiquitin Conjugating Enzyme"/>
    <property type="match status" value="1"/>
</dbReference>
<gene>
    <name evidence="18" type="primary">LOC127751138</name>
</gene>
<reference evidence="18" key="1">
    <citation type="submission" date="2025-08" db="UniProtKB">
        <authorList>
            <consortium name="RefSeq"/>
        </authorList>
    </citation>
    <scope>IDENTIFICATION</scope>
    <source>
        <tissue evidence="18">Whole organism</tissue>
    </source>
</reference>
<evidence type="ECO:0000256" key="11">
    <source>
        <dbReference type="ARBA" id="ARBA00039894"/>
    </source>
</evidence>
<evidence type="ECO:0000256" key="14">
    <source>
        <dbReference type="ARBA" id="ARBA00042401"/>
    </source>
</evidence>
<accession>A0A9C6XT80</accession>
<evidence type="ECO:0000256" key="5">
    <source>
        <dbReference type="ARBA" id="ARBA00022679"/>
    </source>
</evidence>
<dbReference type="GO" id="GO:0006915">
    <property type="term" value="P:apoptotic process"/>
    <property type="evidence" value="ECO:0007669"/>
    <property type="project" value="UniProtKB-KW"/>
</dbReference>
<protein>
    <recommendedName>
        <fullName evidence="11">Ubiquitin-conjugating enzyme E2 Z</fullName>
        <ecNumber evidence="3">2.3.2.23</ecNumber>
    </recommendedName>
    <alternativeName>
        <fullName evidence="12">E2 ubiquitin-conjugating enzyme Z</fullName>
    </alternativeName>
    <alternativeName>
        <fullName evidence="14">Ubiquitin carrier protein Z</fullName>
    </alternativeName>
    <alternativeName>
        <fullName evidence="13">Ubiquitin-protein ligase Z</fullName>
    </alternativeName>
</protein>
<dbReference type="InterPro" id="IPR016135">
    <property type="entry name" value="UBQ-conjugating_enzyme/RWD"/>
</dbReference>
<evidence type="ECO:0000256" key="4">
    <source>
        <dbReference type="ARBA" id="ARBA00022490"/>
    </source>
</evidence>
<name>A0A9C6XT80_FRAOC</name>
<evidence type="ECO:0000313" key="17">
    <source>
        <dbReference type="Proteomes" id="UP000504606"/>
    </source>
</evidence>
<dbReference type="GO" id="GO:0043066">
    <property type="term" value="P:negative regulation of apoptotic process"/>
    <property type="evidence" value="ECO:0007669"/>
    <property type="project" value="TreeGrafter"/>
</dbReference>
<evidence type="ECO:0000256" key="3">
    <source>
        <dbReference type="ARBA" id="ARBA00012486"/>
    </source>
</evidence>
<keyword evidence="6" id="KW-0053">Apoptosis</keyword>
<comment type="subcellular location">
    <subcellularLocation>
        <location evidence="2">Cytoplasm</location>
    </subcellularLocation>
    <subcellularLocation>
        <location evidence="1">Nucleus</location>
    </subcellularLocation>
</comment>
<sequence>MIDIASLMDNPPCGVTAHIDDEDFTIVHALISGATNTPYNGGFFYFILKCTSDYPLSPPKVKLMTTGAGTVRFNPNFYSCGKVCLSILGTWFGPGWLPSHTIEGVLISIQSVMCENPIYNEPGFDEEAEPLAVEQYNLYVQTKTLHSAVAAMLEETNLPQPLKHFIQRTFIQNFHMYEELAIRNMESVPKLLKLSTSAIARLASLYAKTSVSEENFKLRLDEETGFGENHASDGDPFRNTLNKRSMSPDIFEQ</sequence>
<evidence type="ECO:0000256" key="2">
    <source>
        <dbReference type="ARBA" id="ARBA00004496"/>
    </source>
</evidence>
<dbReference type="SUPFAM" id="SSF54495">
    <property type="entry name" value="UBC-like"/>
    <property type="match status" value="1"/>
</dbReference>
<dbReference type="RefSeq" id="XP_052130198.1">
    <property type="nucleotide sequence ID" value="XM_052274238.1"/>
</dbReference>
<dbReference type="Proteomes" id="UP000504606">
    <property type="component" value="Unplaced"/>
</dbReference>